<accession>A0A0J6T7F9</accession>
<dbReference type="EMBL" id="LABX01000006">
    <property type="protein sequence ID" value="KMO41483.1"/>
    <property type="molecule type" value="Genomic_DNA"/>
</dbReference>
<name>A0A0J6T7F9_9HYPH</name>
<protein>
    <submittedName>
        <fullName evidence="1">Uncharacterized protein</fullName>
    </submittedName>
</protein>
<dbReference type="AlphaFoldDB" id="A0A0J6T7F9"/>
<gene>
    <name evidence="1" type="ORF">VP06_00770</name>
</gene>
<proteinExistence type="predicted"/>
<reference evidence="1 2" key="1">
    <citation type="submission" date="2015-03" db="EMBL/GenBank/DDBJ databases">
        <title>Genome sequencing of Methylobacterium aquaticum DSM16371 type strain.</title>
        <authorList>
            <person name="Chaudhry V."/>
            <person name="Patil P.B."/>
        </authorList>
    </citation>
    <scope>NUCLEOTIDE SEQUENCE [LARGE SCALE GENOMIC DNA]</scope>
    <source>
        <strain evidence="1 2">DSM 16371</strain>
    </source>
</reference>
<organism evidence="1 2">
    <name type="scientific">Methylobacterium aquaticum</name>
    <dbReference type="NCBI Taxonomy" id="270351"/>
    <lineage>
        <taxon>Bacteria</taxon>
        <taxon>Pseudomonadati</taxon>
        <taxon>Pseudomonadota</taxon>
        <taxon>Alphaproteobacteria</taxon>
        <taxon>Hyphomicrobiales</taxon>
        <taxon>Methylobacteriaceae</taxon>
        <taxon>Methylobacterium</taxon>
    </lineage>
</organism>
<sequence length="64" mass="6549">MAEAATVSGRVQVDPAVTDRHQSDRLVPRGILELAGLLALRVETEDDGAGVAADPVPEAVGKGT</sequence>
<dbReference type="Proteomes" id="UP000035929">
    <property type="component" value="Unassembled WGS sequence"/>
</dbReference>
<evidence type="ECO:0000313" key="2">
    <source>
        <dbReference type="Proteomes" id="UP000035929"/>
    </source>
</evidence>
<evidence type="ECO:0000313" key="1">
    <source>
        <dbReference type="EMBL" id="KMO41483.1"/>
    </source>
</evidence>
<dbReference type="PATRIC" id="fig|270351.6.peg.6448"/>
<comment type="caution">
    <text evidence="1">The sequence shown here is derived from an EMBL/GenBank/DDBJ whole genome shotgun (WGS) entry which is preliminary data.</text>
</comment>